<accession>A0A7Z9BPD7</accession>
<proteinExistence type="predicted"/>
<comment type="caution">
    <text evidence="1">The sequence shown here is derived from an EMBL/GenBank/DDBJ whole genome shotgun (WGS) entry which is preliminary data.</text>
</comment>
<dbReference type="AlphaFoldDB" id="A0A7Z9BPD7"/>
<gene>
    <name evidence="1" type="ORF">PL9631_330007</name>
</gene>
<organism evidence="1 2">
    <name type="scientific">Planktothrix paucivesiculata PCC 9631</name>
    <dbReference type="NCBI Taxonomy" id="671071"/>
    <lineage>
        <taxon>Bacteria</taxon>
        <taxon>Bacillati</taxon>
        <taxon>Cyanobacteriota</taxon>
        <taxon>Cyanophyceae</taxon>
        <taxon>Oscillatoriophycideae</taxon>
        <taxon>Oscillatoriales</taxon>
        <taxon>Microcoleaceae</taxon>
        <taxon>Planktothrix</taxon>
    </lineage>
</organism>
<evidence type="ECO:0000313" key="2">
    <source>
        <dbReference type="Proteomes" id="UP000182190"/>
    </source>
</evidence>
<sequence length="43" mass="5088">MLIEKIGVKNPYAWCNHNTTALNFTQSIVQIFQRLDSEYWSRA</sequence>
<dbReference type="Proteomes" id="UP000182190">
    <property type="component" value="Unassembled WGS sequence"/>
</dbReference>
<evidence type="ECO:0000313" key="1">
    <source>
        <dbReference type="EMBL" id="VXD17351.1"/>
    </source>
</evidence>
<dbReference type="EMBL" id="CZCS02000172">
    <property type="protein sequence ID" value="VXD17351.1"/>
    <property type="molecule type" value="Genomic_DNA"/>
</dbReference>
<keyword evidence="2" id="KW-1185">Reference proteome</keyword>
<protein>
    <submittedName>
        <fullName evidence="1">Uncharacterized protein</fullName>
    </submittedName>
</protein>
<reference evidence="1" key="1">
    <citation type="submission" date="2019-10" db="EMBL/GenBank/DDBJ databases">
        <authorList>
            <consortium name="Genoscope - CEA"/>
            <person name="William W."/>
        </authorList>
    </citation>
    <scope>NUCLEOTIDE SEQUENCE [LARGE SCALE GENOMIC DNA]</scope>
    <source>
        <strain evidence="1">BBR_PRJEB10994</strain>
    </source>
</reference>
<name>A0A7Z9BPD7_9CYAN</name>